<feature type="non-terminal residue" evidence="1">
    <location>
        <position position="1"/>
    </location>
</feature>
<name>X1C4P6_9ZZZZ</name>
<proteinExistence type="predicted"/>
<comment type="caution">
    <text evidence="1">The sequence shown here is derived from an EMBL/GenBank/DDBJ whole genome shotgun (WGS) entry which is preliminary data.</text>
</comment>
<evidence type="ECO:0000313" key="1">
    <source>
        <dbReference type="EMBL" id="GAG88327.1"/>
    </source>
</evidence>
<organism evidence="1">
    <name type="scientific">marine sediment metagenome</name>
    <dbReference type="NCBI Taxonomy" id="412755"/>
    <lineage>
        <taxon>unclassified sequences</taxon>
        <taxon>metagenomes</taxon>
        <taxon>ecological metagenomes</taxon>
    </lineage>
</organism>
<gene>
    <name evidence="1" type="ORF">S01H4_28785</name>
</gene>
<protein>
    <submittedName>
        <fullName evidence="1">Uncharacterized protein</fullName>
    </submittedName>
</protein>
<sequence>RDELSRLGLPAEQIEAYMQQWYYELKEIERPTWTTTQTISFAKKGTITRERAIRELEIIGYDKEHIDAYMGTVV</sequence>
<reference evidence="1" key="1">
    <citation type="journal article" date="2014" name="Front. Microbiol.">
        <title>High frequency of phylogenetically diverse reductive dehalogenase-homologous genes in deep subseafloor sedimentary metagenomes.</title>
        <authorList>
            <person name="Kawai M."/>
            <person name="Futagami T."/>
            <person name="Toyoda A."/>
            <person name="Takaki Y."/>
            <person name="Nishi S."/>
            <person name="Hori S."/>
            <person name="Arai W."/>
            <person name="Tsubouchi T."/>
            <person name="Morono Y."/>
            <person name="Uchiyama I."/>
            <person name="Ito T."/>
            <person name="Fujiyama A."/>
            <person name="Inagaki F."/>
            <person name="Takami H."/>
        </authorList>
    </citation>
    <scope>NUCLEOTIDE SEQUENCE</scope>
    <source>
        <strain evidence="1">Expedition CK06-06</strain>
    </source>
</reference>
<dbReference type="AlphaFoldDB" id="X1C4P6"/>
<dbReference type="EMBL" id="BART01014420">
    <property type="protein sequence ID" value="GAG88327.1"/>
    <property type="molecule type" value="Genomic_DNA"/>
</dbReference>
<accession>X1C4P6</accession>